<dbReference type="OrthoDB" id="23255at10239"/>
<dbReference type="RefSeq" id="YP_009636147.1">
    <property type="nucleotide sequence ID" value="NC_042315.1"/>
</dbReference>
<protein>
    <submittedName>
        <fullName evidence="1">Uncharacterized protein</fullName>
    </submittedName>
</protein>
<reference evidence="1 2" key="1">
    <citation type="journal article" date="2012" name="J. Virol.">
        <title>Complete Genome Sequences of 138 Mycobacteriophages.</title>
        <authorList>
            <consortium name="the Science Education Alliance Phage Hunters Advancing Genomics and Evolutionary Science Program"/>
            <consortium name="the KwaZulu-Natal Research Institute for Tuberculosis and HIV Mycobacterial Genetics Course Students"/>
            <consortium name="the Phage Hunters Integrating Research and Education Program"/>
            <person name="Hatfull G.F."/>
        </authorList>
    </citation>
    <scope>NUCLEOTIDE SEQUENCE [LARGE SCALE GENOMIC DNA]</scope>
    <source>
        <strain evidence="2">RockyHorror</strain>
    </source>
</reference>
<dbReference type="GeneID" id="40232906"/>
<organism evidence="1 2">
    <name type="scientific">Mycobacterium phage RockyHorror</name>
    <dbReference type="NCBI Taxonomy" id="2920892"/>
    <lineage>
        <taxon>Viruses</taxon>
        <taxon>Duplodnaviria</taxon>
        <taxon>Heunggongvirae</taxon>
        <taxon>Uroviricota</taxon>
        <taxon>Caudoviricetes</taxon>
        <taxon>Gracegardnervirinae</taxon>
        <taxon>Cheoctovirus</taxon>
        <taxon>Cheoctovirus rockyhorror</taxon>
        <taxon>Mycobacterium virus RockyHorror</taxon>
    </lineage>
</organism>
<gene>
    <name evidence="1" type="primary">83</name>
    <name evidence="1" type="ORF">ROCKYHORROR_83</name>
</gene>
<sequence>MIARSVESRTHVPLRFWLQGRNTMADGRTSRHLTECVLAGIPVKNGKIQRHPYQRDSQSGAGNCVCGRDYVHTIHAAGEEA</sequence>
<evidence type="ECO:0000313" key="2">
    <source>
        <dbReference type="Proteomes" id="UP000225925"/>
    </source>
</evidence>
<keyword evidence="2" id="KW-1185">Reference proteome</keyword>
<proteinExistence type="predicted"/>
<name>G1BTL4_9CAUD</name>
<dbReference type="Proteomes" id="UP000225925">
    <property type="component" value="Segment"/>
</dbReference>
<accession>G1BTL4</accession>
<evidence type="ECO:0000313" key="1">
    <source>
        <dbReference type="EMBL" id="AEK06786.1"/>
    </source>
</evidence>
<dbReference type="EMBL" id="JF704117">
    <property type="protein sequence ID" value="AEK06786.1"/>
    <property type="molecule type" value="Genomic_DNA"/>
</dbReference>